<dbReference type="InterPro" id="IPR036890">
    <property type="entry name" value="HATPase_C_sf"/>
</dbReference>
<dbReference type="SMART" id="SM00387">
    <property type="entry name" value="HATPase_c"/>
    <property type="match status" value="1"/>
</dbReference>
<dbReference type="EMBL" id="MLJW01000124">
    <property type="protein sequence ID" value="OIQ97993.1"/>
    <property type="molecule type" value="Genomic_DNA"/>
</dbReference>
<evidence type="ECO:0000259" key="3">
    <source>
        <dbReference type="PROSITE" id="PS50109"/>
    </source>
</evidence>
<dbReference type="AlphaFoldDB" id="A0A1J5RQJ8"/>
<dbReference type="InterPro" id="IPR003594">
    <property type="entry name" value="HATPase_dom"/>
</dbReference>
<sequence>MTENPALNYAKRYHAALRRHLAGGARDGESSRLLGLDAAGLGFDSVDLAQVHDRSMSALSSTDKLASGRDGDLQLVTEAGEFFLGALKPLEAVNRAAKKSARRVLRLEEMLRRRTAALAEARRSMRIECSRRKADETRLKLGARHYSQLLARSHRMQDQLRSLAHQVLRAQEDERKEISRELHDEVAQILAGINVQLAALKEASAIDNRGLRKRINQTQRLVQQSVEVVHRYARELRPAMLDDLGLVPALRSFIQDLPGRRKLRIRFMAFSGVERLDNNRRTVLYRVAQEALTNVARHAHARLVSVRVSKVDGAVRLEVHDNGKSFQVEKLMASNANNRLGLLGMRERVEMIGGVFSIESVRGKGTTVRAEIPFGKPPAGQDS</sequence>
<dbReference type="InterPro" id="IPR050482">
    <property type="entry name" value="Sensor_HK_TwoCompSys"/>
</dbReference>
<dbReference type="PROSITE" id="PS50109">
    <property type="entry name" value="HIS_KIN"/>
    <property type="match status" value="1"/>
</dbReference>
<dbReference type="Pfam" id="PF07730">
    <property type="entry name" value="HisKA_3"/>
    <property type="match status" value="1"/>
</dbReference>
<keyword evidence="1 4" id="KW-0808">Transferase</keyword>
<evidence type="ECO:0000256" key="1">
    <source>
        <dbReference type="ARBA" id="ARBA00022679"/>
    </source>
</evidence>
<feature type="domain" description="Histidine kinase" evidence="3">
    <location>
        <begin position="177"/>
        <end position="376"/>
    </location>
</feature>
<keyword evidence="2 4" id="KW-0418">Kinase</keyword>
<protein>
    <submittedName>
        <fullName evidence="4">Oxygen sensor histidine kinase NreB</fullName>
        <ecNumber evidence="4">2.7.13.3</ecNumber>
    </submittedName>
</protein>
<reference evidence="4" key="1">
    <citation type="submission" date="2016-10" db="EMBL/GenBank/DDBJ databases">
        <title>Sequence of Gallionella enrichment culture.</title>
        <authorList>
            <person name="Poehlein A."/>
            <person name="Muehling M."/>
            <person name="Daniel R."/>
        </authorList>
    </citation>
    <scope>NUCLEOTIDE SEQUENCE</scope>
</reference>
<name>A0A1J5RQJ8_9ZZZZ</name>
<dbReference type="GO" id="GO:0000155">
    <property type="term" value="F:phosphorelay sensor kinase activity"/>
    <property type="evidence" value="ECO:0007669"/>
    <property type="project" value="InterPro"/>
</dbReference>
<dbReference type="GO" id="GO:0046983">
    <property type="term" value="F:protein dimerization activity"/>
    <property type="evidence" value="ECO:0007669"/>
    <property type="project" value="InterPro"/>
</dbReference>
<dbReference type="CDD" id="cd16917">
    <property type="entry name" value="HATPase_UhpB-NarQ-NarX-like"/>
    <property type="match status" value="1"/>
</dbReference>
<dbReference type="Pfam" id="PF02518">
    <property type="entry name" value="HATPase_c"/>
    <property type="match status" value="1"/>
</dbReference>
<dbReference type="SUPFAM" id="SSF55874">
    <property type="entry name" value="ATPase domain of HSP90 chaperone/DNA topoisomerase II/histidine kinase"/>
    <property type="match status" value="1"/>
</dbReference>
<dbReference type="GO" id="GO:0016020">
    <property type="term" value="C:membrane"/>
    <property type="evidence" value="ECO:0007669"/>
    <property type="project" value="InterPro"/>
</dbReference>
<dbReference type="Gene3D" id="1.20.5.1930">
    <property type="match status" value="1"/>
</dbReference>
<dbReference type="InterPro" id="IPR011712">
    <property type="entry name" value="Sig_transdc_His_kin_sub3_dim/P"/>
</dbReference>
<comment type="caution">
    <text evidence="4">The sequence shown here is derived from an EMBL/GenBank/DDBJ whole genome shotgun (WGS) entry which is preliminary data.</text>
</comment>
<dbReference type="Gene3D" id="3.30.565.10">
    <property type="entry name" value="Histidine kinase-like ATPase, C-terminal domain"/>
    <property type="match status" value="1"/>
</dbReference>
<proteinExistence type="predicted"/>
<evidence type="ECO:0000256" key="2">
    <source>
        <dbReference type="ARBA" id="ARBA00022777"/>
    </source>
</evidence>
<dbReference type="PANTHER" id="PTHR24421">
    <property type="entry name" value="NITRATE/NITRITE SENSOR PROTEIN NARX-RELATED"/>
    <property type="match status" value="1"/>
</dbReference>
<dbReference type="EC" id="2.7.13.3" evidence="4"/>
<dbReference type="InterPro" id="IPR005467">
    <property type="entry name" value="His_kinase_dom"/>
</dbReference>
<organism evidence="4">
    <name type="scientific">mine drainage metagenome</name>
    <dbReference type="NCBI Taxonomy" id="410659"/>
    <lineage>
        <taxon>unclassified sequences</taxon>
        <taxon>metagenomes</taxon>
        <taxon>ecological metagenomes</taxon>
    </lineage>
</organism>
<evidence type="ECO:0000313" key="4">
    <source>
        <dbReference type="EMBL" id="OIQ97993.1"/>
    </source>
</evidence>
<accession>A0A1J5RQJ8</accession>
<gene>
    <name evidence="4" type="primary">nreB_6</name>
    <name evidence="4" type="ORF">GALL_199140</name>
</gene>